<comment type="similarity">
    <text evidence="2">Belongs to the bHLH protein family.</text>
</comment>
<dbReference type="Proteomes" id="UP001327560">
    <property type="component" value="Chromosome 4"/>
</dbReference>
<proteinExistence type="inferred from homology"/>
<dbReference type="SUPFAM" id="SSF47459">
    <property type="entry name" value="HLH, helix-loop-helix DNA-binding domain"/>
    <property type="match status" value="1"/>
</dbReference>
<dbReference type="GO" id="GO:0003700">
    <property type="term" value="F:DNA-binding transcription factor activity"/>
    <property type="evidence" value="ECO:0007669"/>
    <property type="project" value="TreeGrafter"/>
</dbReference>
<gene>
    <name evidence="8" type="ORF">Cni_G12576</name>
</gene>
<organism evidence="8 9">
    <name type="scientific">Canna indica</name>
    <name type="common">Indian-shot</name>
    <dbReference type="NCBI Taxonomy" id="4628"/>
    <lineage>
        <taxon>Eukaryota</taxon>
        <taxon>Viridiplantae</taxon>
        <taxon>Streptophyta</taxon>
        <taxon>Embryophyta</taxon>
        <taxon>Tracheophyta</taxon>
        <taxon>Spermatophyta</taxon>
        <taxon>Magnoliopsida</taxon>
        <taxon>Liliopsida</taxon>
        <taxon>Zingiberales</taxon>
        <taxon>Cannaceae</taxon>
        <taxon>Canna</taxon>
    </lineage>
</organism>
<evidence type="ECO:0000256" key="6">
    <source>
        <dbReference type="SAM" id="MobiDB-lite"/>
    </source>
</evidence>
<keyword evidence="5" id="KW-0539">Nucleus</keyword>
<evidence type="ECO:0000313" key="9">
    <source>
        <dbReference type="Proteomes" id="UP001327560"/>
    </source>
</evidence>
<dbReference type="InterPro" id="IPR024097">
    <property type="entry name" value="bHLH_ZIP_TF"/>
</dbReference>
<reference evidence="8 9" key="1">
    <citation type="submission" date="2023-10" db="EMBL/GenBank/DDBJ databases">
        <title>Chromosome-scale genome assembly provides insights into flower coloration mechanisms of Canna indica.</title>
        <authorList>
            <person name="Li C."/>
        </authorList>
    </citation>
    <scope>NUCLEOTIDE SEQUENCE [LARGE SCALE GENOMIC DNA]</scope>
    <source>
        <tissue evidence="8">Flower</tissue>
    </source>
</reference>
<dbReference type="PANTHER" id="PTHR12565">
    <property type="entry name" value="STEROL REGULATORY ELEMENT-BINDING PROTEIN"/>
    <property type="match status" value="1"/>
</dbReference>
<evidence type="ECO:0000256" key="4">
    <source>
        <dbReference type="ARBA" id="ARBA00023163"/>
    </source>
</evidence>
<dbReference type="GO" id="GO:0005634">
    <property type="term" value="C:nucleus"/>
    <property type="evidence" value="ECO:0007669"/>
    <property type="project" value="UniProtKB-SubCell"/>
</dbReference>
<dbReference type="Pfam" id="PF00010">
    <property type="entry name" value="HLH"/>
    <property type="match status" value="1"/>
</dbReference>
<accession>A0AAQ3QBW7</accession>
<dbReference type="InterPro" id="IPR011598">
    <property type="entry name" value="bHLH_dom"/>
</dbReference>
<feature type="region of interest" description="Disordered" evidence="6">
    <location>
        <begin position="69"/>
        <end position="154"/>
    </location>
</feature>
<dbReference type="CDD" id="cd18919">
    <property type="entry name" value="bHLH_AtBPE_like"/>
    <property type="match status" value="1"/>
</dbReference>
<feature type="compositionally biased region" description="Basic and acidic residues" evidence="6">
    <location>
        <begin position="97"/>
        <end position="111"/>
    </location>
</feature>
<dbReference type="GO" id="GO:0046983">
    <property type="term" value="F:protein dimerization activity"/>
    <property type="evidence" value="ECO:0007669"/>
    <property type="project" value="InterPro"/>
</dbReference>
<keyword evidence="9" id="KW-1185">Reference proteome</keyword>
<dbReference type="AlphaFoldDB" id="A0AAQ3QBW7"/>
<name>A0AAQ3QBW7_9LILI</name>
<dbReference type="EMBL" id="CP136893">
    <property type="protein sequence ID" value="WOL03856.1"/>
    <property type="molecule type" value="Genomic_DNA"/>
</dbReference>
<evidence type="ECO:0000256" key="3">
    <source>
        <dbReference type="ARBA" id="ARBA00023015"/>
    </source>
</evidence>
<dbReference type="SMART" id="SM00353">
    <property type="entry name" value="HLH"/>
    <property type="match status" value="1"/>
</dbReference>
<evidence type="ECO:0000259" key="7">
    <source>
        <dbReference type="PROSITE" id="PS50888"/>
    </source>
</evidence>
<protein>
    <submittedName>
        <fullName evidence="8">Transcription factor bHLH63</fullName>
    </submittedName>
</protein>
<evidence type="ECO:0000256" key="5">
    <source>
        <dbReference type="ARBA" id="ARBA00023242"/>
    </source>
</evidence>
<dbReference type="PROSITE" id="PS50888">
    <property type="entry name" value="BHLH"/>
    <property type="match status" value="1"/>
</dbReference>
<dbReference type="InterPro" id="IPR036638">
    <property type="entry name" value="HLH_DNA-bd_sf"/>
</dbReference>
<keyword evidence="4" id="KW-0804">Transcription</keyword>
<feature type="compositionally biased region" description="Basic and acidic residues" evidence="6">
    <location>
        <begin position="123"/>
        <end position="136"/>
    </location>
</feature>
<evidence type="ECO:0000256" key="1">
    <source>
        <dbReference type="ARBA" id="ARBA00004123"/>
    </source>
</evidence>
<keyword evidence="3" id="KW-0805">Transcription regulation</keyword>
<feature type="domain" description="BHLH" evidence="7">
    <location>
        <begin position="143"/>
        <end position="193"/>
    </location>
</feature>
<evidence type="ECO:0000313" key="8">
    <source>
        <dbReference type="EMBL" id="WOL03856.1"/>
    </source>
</evidence>
<dbReference type="FunFam" id="4.10.280.10:FF:000002">
    <property type="entry name" value="Basic helix-loop-helix transcription factor"/>
    <property type="match status" value="1"/>
</dbReference>
<dbReference type="Gene3D" id="4.10.280.10">
    <property type="entry name" value="Helix-loop-helix DNA-binding domain"/>
    <property type="match status" value="1"/>
</dbReference>
<dbReference type="PANTHER" id="PTHR12565:SF184">
    <property type="entry name" value="BHLH TRANSCRIPTION FACTOR"/>
    <property type="match status" value="1"/>
</dbReference>
<sequence length="333" mass="36428">MQCLRGESVHWRHQQQHDAGSSFLQVPPPPPPNPAAFHIVHDVDGLQIRQPVPGAACVVGQEETSIISFGSSGSKKRRAESSPKLKQQGTDSSGTDDSNKNSKRKKEEAKQSKNGKKASGDSSTEKSKPPEADYIHVRARRGQATDSHSLAERMRREKISERMKYLQDLVPGCNKIMGKASMLDEIINYVQSLQRQVEFLSMKLAAVNPGVHFNGSNFIERELNLSCNSSSIPVIGVPQNDQLDLSGLQLDSLQPPNSCSALNLALNSPESVLQRSINAPVAMPCTFLDSCFNVHGSSDWGSGFQIFHGVEFQQGSESAYPSQPLHGKSSDYF</sequence>
<feature type="compositionally biased region" description="Polar residues" evidence="6">
    <location>
        <begin position="84"/>
        <end position="96"/>
    </location>
</feature>
<comment type="subcellular location">
    <subcellularLocation>
        <location evidence="1">Nucleus</location>
    </subcellularLocation>
</comment>
<feature type="region of interest" description="Disordered" evidence="6">
    <location>
        <begin position="1"/>
        <end position="36"/>
    </location>
</feature>
<evidence type="ECO:0000256" key="2">
    <source>
        <dbReference type="ARBA" id="ARBA00005510"/>
    </source>
</evidence>